<name>A0A7S2NHG0_9DINO</name>
<dbReference type="EMBL" id="HBGQ01099961">
    <property type="protein sequence ID" value="CAD9540104.1"/>
    <property type="molecule type" value="Transcribed_RNA"/>
</dbReference>
<protein>
    <submittedName>
        <fullName evidence="2">Uncharacterized protein</fullName>
    </submittedName>
</protein>
<accession>A0A7S2NHG0</accession>
<reference evidence="2" key="1">
    <citation type="submission" date="2021-01" db="EMBL/GenBank/DDBJ databases">
        <authorList>
            <person name="Corre E."/>
            <person name="Pelletier E."/>
            <person name="Niang G."/>
            <person name="Scheremetjew M."/>
            <person name="Finn R."/>
            <person name="Kale V."/>
            <person name="Holt S."/>
            <person name="Cochrane G."/>
            <person name="Meng A."/>
            <person name="Brown T."/>
            <person name="Cohen L."/>
        </authorList>
    </citation>
    <scope>NUCLEOTIDE SEQUENCE</scope>
    <source>
        <strain evidence="2">CCMP2222</strain>
    </source>
</reference>
<feature type="signal peptide" evidence="1">
    <location>
        <begin position="1"/>
        <end position="25"/>
    </location>
</feature>
<dbReference type="AlphaFoldDB" id="A0A7S2NHG0"/>
<feature type="chain" id="PRO_5030574969" evidence="1">
    <location>
        <begin position="26"/>
        <end position="253"/>
    </location>
</feature>
<organism evidence="2">
    <name type="scientific">Alexandrium andersonii</name>
    <dbReference type="NCBI Taxonomy" id="327968"/>
    <lineage>
        <taxon>Eukaryota</taxon>
        <taxon>Sar</taxon>
        <taxon>Alveolata</taxon>
        <taxon>Dinophyceae</taxon>
        <taxon>Gonyaulacales</taxon>
        <taxon>Pyrocystaceae</taxon>
        <taxon>Alexandrium</taxon>
    </lineage>
</organism>
<sequence>MEAMRRAWFPLTLASPLLWLQGADALRVEALRAGSGSLLQSRLELLHERRPVIPPGANCSAYPMFCQAPFNCGDVVLTREEKNTWRKRLATPDGHSNVRTFCWDLTWATSLIQECMINHNLIKSAKMVFQHQFQHGALELDGSYCFMEGHCTNPNINADSTYADAERDCDRKYGHDAWAQMGRFDAMRGSITGLMEMKMSRVNGFGDPNMTNAFGRLACAMGNYHCDVVYCKETYCKDPYFIRRYQHLAPRKS</sequence>
<gene>
    <name evidence="2" type="ORF">AAND1436_LOCUS47772</name>
</gene>
<evidence type="ECO:0000313" key="2">
    <source>
        <dbReference type="EMBL" id="CAD9540104.1"/>
    </source>
</evidence>
<evidence type="ECO:0000256" key="1">
    <source>
        <dbReference type="SAM" id="SignalP"/>
    </source>
</evidence>
<proteinExistence type="predicted"/>
<keyword evidence="1" id="KW-0732">Signal</keyword>